<dbReference type="GO" id="GO:0032259">
    <property type="term" value="P:methylation"/>
    <property type="evidence" value="ECO:0007669"/>
    <property type="project" value="UniProtKB-KW"/>
</dbReference>
<evidence type="ECO:0000259" key="4">
    <source>
        <dbReference type="Pfam" id="PF13649"/>
    </source>
</evidence>
<dbReference type="InterPro" id="IPR029063">
    <property type="entry name" value="SAM-dependent_MTases_sf"/>
</dbReference>
<keyword evidence="1" id="KW-0489">Methyltransferase</keyword>
<dbReference type="SUPFAM" id="SSF53335">
    <property type="entry name" value="S-adenosyl-L-methionine-dependent methyltransferases"/>
    <property type="match status" value="1"/>
</dbReference>
<evidence type="ECO:0000256" key="2">
    <source>
        <dbReference type="ARBA" id="ARBA00022679"/>
    </source>
</evidence>
<protein>
    <recommendedName>
        <fullName evidence="4">Methyltransferase domain-containing protein</fullName>
    </recommendedName>
</protein>
<keyword evidence="2" id="KW-0808">Transferase</keyword>
<dbReference type="AlphaFoldDB" id="A0A6J4N093"/>
<gene>
    <name evidence="5" type="ORF">AVDCRST_MAG21-841</name>
</gene>
<evidence type="ECO:0000256" key="3">
    <source>
        <dbReference type="ARBA" id="ARBA00022691"/>
    </source>
</evidence>
<dbReference type="Pfam" id="PF13649">
    <property type="entry name" value="Methyltransf_25"/>
    <property type="match status" value="1"/>
</dbReference>
<dbReference type="PANTHER" id="PTHR43464:SF19">
    <property type="entry name" value="UBIQUINONE BIOSYNTHESIS O-METHYLTRANSFERASE, MITOCHONDRIAL"/>
    <property type="match status" value="1"/>
</dbReference>
<evidence type="ECO:0000256" key="1">
    <source>
        <dbReference type="ARBA" id="ARBA00022603"/>
    </source>
</evidence>
<reference evidence="5" key="1">
    <citation type="submission" date="2020-02" db="EMBL/GenBank/DDBJ databases">
        <authorList>
            <person name="Meier V. D."/>
        </authorList>
    </citation>
    <scope>NUCLEOTIDE SEQUENCE</scope>
    <source>
        <strain evidence="5">AVDCRST_MAG21</strain>
    </source>
</reference>
<accession>A0A6J4N093</accession>
<feature type="domain" description="Methyltransferase" evidence="4">
    <location>
        <begin position="47"/>
        <end position="142"/>
    </location>
</feature>
<dbReference type="CDD" id="cd02440">
    <property type="entry name" value="AdoMet_MTases"/>
    <property type="match status" value="1"/>
</dbReference>
<evidence type="ECO:0000313" key="5">
    <source>
        <dbReference type="EMBL" id="CAA9371525.1"/>
    </source>
</evidence>
<dbReference type="InterPro" id="IPR041698">
    <property type="entry name" value="Methyltransf_25"/>
</dbReference>
<sequence>MTRWEDVAGSTSGEDYAARMRAFAASGAAVHGEADFVAGLVPPPARVLDAGCGTGRVGIELHRRCFDVVGVDVDESMLGVARRQEPGLPWMRRDLALLDPAEPELGGLFDVVLLAGNVIPLLAQGTEADAVRQLAQCLTEGGRLVAGFGLDVAHLPLDHVPVTLDDYDRWCADAGLALSDRFATWEREPYDGHPGYAVSVHVVRQPPDRTDARPIAS</sequence>
<dbReference type="PANTHER" id="PTHR43464">
    <property type="entry name" value="METHYLTRANSFERASE"/>
    <property type="match status" value="1"/>
</dbReference>
<dbReference type="GO" id="GO:0008168">
    <property type="term" value="F:methyltransferase activity"/>
    <property type="evidence" value="ECO:0007669"/>
    <property type="project" value="UniProtKB-KW"/>
</dbReference>
<name>A0A6J4N093_9ACTN</name>
<keyword evidence="3" id="KW-0949">S-adenosyl-L-methionine</keyword>
<dbReference type="Gene3D" id="3.40.50.150">
    <property type="entry name" value="Vaccinia Virus protein VP39"/>
    <property type="match status" value="1"/>
</dbReference>
<organism evidence="5">
    <name type="scientific">uncultured Nocardioidaceae bacterium</name>
    <dbReference type="NCBI Taxonomy" id="253824"/>
    <lineage>
        <taxon>Bacteria</taxon>
        <taxon>Bacillati</taxon>
        <taxon>Actinomycetota</taxon>
        <taxon>Actinomycetes</taxon>
        <taxon>Propionibacteriales</taxon>
        <taxon>Nocardioidaceae</taxon>
        <taxon>environmental samples</taxon>
    </lineage>
</organism>
<proteinExistence type="predicted"/>
<dbReference type="EMBL" id="CADCUL010000090">
    <property type="protein sequence ID" value="CAA9371525.1"/>
    <property type="molecule type" value="Genomic_DNA"/>
</dbReference>